<keyword evidence="5" id="KW-1185">Reference proteome</keyword>
<evidence type="ECO:0000256" key="2">
    <source>
        <dbReference type="ARBA" id="ARBA00023157"/>
    </source>
</evidence>
<keyword evidence="2" id="KW-1015">Disulfide bond</keyword>
<feature type="region of interest" description="Disordered" evidence="3">
    <location>
        <begin position="172"/>
        <end position="198"/>
    </location>
</feature>
<evidence type="ECO:0000313" key="4">
    <source>
        <dbReference type="EMBL" id="KAK7502626.1"/>
    </source>
</evidence>
<dbReference type="Proteomes" id="UP001519460">
    <property type="component" value="Unassembled WGS sequence"/>
</dbReference>
<organism evidence="4 5">
    <name type="scientific">Batillaria attramentaria</name>
    <dbReference type="NCBI Taxonomy" id="370345"/>
    <lineage>
        <taxon>Eukaryota</taxon>
        <taxon>Metazoa</taxon>
        <taxon>Spiralia</taxon>
        <taxon>Lophotrochozoa</taxon>
        <taxon>Mollusca</taxon>
        <taxon>Gastropoda</taxon>
        <taxon>Caenogastropoda</taxon>
        <taxon>Sorbeoconcha</taxon>
        <taxon>Cerithioidea</taxon>
        <taxon>Batillariidae</taxon>
        <taxon>Batillaria</taxon>
    </lineage>
</organism>
<reference evidence="4 5" key="1">
    <citation type="journal article" date="2023" name="Sci. Data">
        <title>Genome assembly of the Korean intertidal mud-creeper Batillaria attramentaria.</title>
        <authorList>
            <person name="Patra A.K."/>
            <person name="Ho P.T."/>
            <person name="Jun S."/>
            <person name="Lee S.J."/>
            <person name="Kim Y."/>
            <person name="Won Y.J."/>
        </authorList>
    </citation>
    <scope>NUCLEOTIDE SEQUENCE [LARGE SCALE GENOMIC DNA]</scope>
    <source>
        <strain evidence="4">Wonlab-2016</strain>
    </source>
</reference>
<comment type="caution">
    <text evidence="4">The sequence shown here is derived from an EMBL/GenBank/DDBJ whole genome shotgun (WGS) entry which is preliminary data.</text>
</comment>
<proteinExistence type="predicted"/>
<protein>
    <recommendedName>
        <fullName evidence="6">Sodefrin-like factor</fullName>
    </recommendedName>
</protein>
<sequence length="487" mass="53980">MHCHVCVDAVDNNECNTTNVCDDGHSHCLTEIFFDDGALTIQKRCAKMQVCYNMEENNADECESPDDTTDGYCAYCCSTPGCNAGLPPYPTGMFNINNAQVSAGQTPLTPAQQIHQNAAKKNEQTQVTSSENNRRTNPGTQNRSTNTTPYNRTNDKGCDNRTTNTTCYNRACNTSPQQHKESDVTNHTSSSDNDRRPCHQCSVSVSLPRWTGDVCTQVHVSPNNTLAQLLGNININIQISGGQVQAVVQPQSTCPCAQQAAQEPMVTQCYQCDNSQCTSQHLTTCPTGMDYCMNTVRQEMDGSRRFEKSCVRQNVCETKWWRNTASHADCFLLDDQARGRPGMRLASCSFCCSGNGCNQHTIPAKSTLYDPNRQKTQCYQCDNSQCTSQHLTTCPTGMDYCMNTVRQEMDGTRRFEKSCVRQNVCETKWWRNTASHADCFLLDDQARGRPGMRLASCSFCCSGNGCNQHTIPAKSTLYDPNKTSSGP</sequence>
<dbReference type="InterPro" id="IPR045860">
    <property type="entry name" value="Snake_toxin-like_sf"/>
</dbReference>
<keyword evidence="1" id="KW-0732">Signal</keyword>
<gene>
    <name evidence="4" type="ORF">BaRGS_00006201</name>
</gene>
<evidence type="ECO:0000256" key="3">
    <source>
        <dbReference type="SAM" id="MobiDB-lite"/>
    </source>
</evidence>
<feature type="compositionally biased region" description="Polar residues" evidence="3">
    <location>
        <begin position="124"/>
        <end position="152"/>
    </location>
</feature>
<dbReference type="CDD" id="cd00117">
    <property type="entry name" value="TFP"/>
    <property type="match status" value="2"/>
</dbReference>
<dbReference type="EMBL" id="JACVVK020000025">
    <property type="protein sequence ID" value="KAK7502626.1"/>
    <property type="molecule type" value="Genomic_DNA"/>
</dbReference>
<dbReference type="PANTHER" id="PTHR10036">
    <property type="entry name" value="CD59 GLYCOPROTEIN"/>
    <property type="match status" value="1"/>
</dbReference>
<name>A0ABD0LTQ7_9CAEN</name>
<dbReference type="AlphaFoldDB" id="A0ABD0LTQ7"/>
<evidence type="ECO:0000313" key="5">
    <source>
        <dbReference type="Proteomes" id="UP001519460"/>
    </source>
</evidence>
<dbReference type="SUPFAM" id="SSF57302">
    <property type="entry name" value="Snake toxin-like"/>
    <property type="match status" value="3"/>
</dbReference>
<evidence type="ECO:0008006" key="6">
    <source>
        <dbReference type="Google" id="ProtNLM"/>
    </source>
</evidence>
<accession>A0ABD0LTQ7</accession>
<feature type="region of interest" description="Disordered" evidence="3">
    <location>
        <begin position="114"/>
        <end position="157"/>
    </location>
</feature>
<evidence type="ECO:0000256" key="1">
    <source>
        <dbReference type="ARBA" id="ARBA00022729"/>
    </source>
</evidence>
<dbReference type="PANTHER" id="PTHR10036:SF3">
    <property type="entry name" value="PROTEIN SLEEPLESS-RELATED"/>
    <property type="match status" value="1"/>
</dbReference>